<dbReference type="EMBL" id="VDMB01000049">
    <property type="protein sequence ID" value="TYT73158.1"/>
    <property type="molecule type" value="Genomic_DNA"/>
</dbReference>
<keyword evidence="3" id="KW-1185">Reference proteome</keyword>
<evidence type="ECO:0000313" key="3">
    <source>
        <dbReference type="Proteomes" id="UP000321899"/>
    </source>
</evidence>
<dbReference type="RefSeq" id="WP_139450945.1">
    <property type="nucleotide sequence ID" value="NZ_VDMB01000046.1"/>
</dbReference>
<gene>
    <name evidence="2" type="ORF">FIM25_16445</name>
    <name evidence="1" type="ORF">FIM25_16615</name>
</gene>
<organism evidence="2 3">
    <name type="scientific">Desulfobotulus mexicanus</name>
    <dbReference type="NCBI Taxonomy" id="2586642"/>
    <lineage>
        <taxon>Bacteria</taxon>
        <taxon>Pseudomonadati</taxon>
        <taxon>Thermodesulfobacteriota</taxon>
        <taxon>Desulfobacteria</taxon>
        <taxon>Desulfobacterales</taxon>
        <taxon>Desulfobacteraceae</taxon>
        <taxon>Desulfobotulus</taxon>
    </lineage>
</organism>
<evidence type="ECO:0000313" key="2">
    <source>
        <dbReference type="EMBL" id="TYT73176.1"/>
    </source>
</evidence>
<sequence length="65" mass="7473">MTIDERRYLLEDFSEEGRQQLLNLRTADAELKRLKDQEAIAHTARESYGRALAEAIKSARPVTVQ</sequence>
<protein>
    <submittedName>
        <fullName evidence="2">Uncharacterized protein</fullName>
    </submittedName>
</protein>
<dbReference type="Proteomes" id="UP000321899">
    <property type="component" value="Unassembled WGS sequence"/>
</dbReference>
<evidence type="ECO:0000313" key="1">
    <source>
        <dbReference type="EMBL" id="TYT73158.1"/>
    </source>
</evidence>
<dbReference type="AlphaFoldDB" id="A0A5S5MBR4"/>
<dbReference type="EMBL" id="VDMB01000046">
    <property type="protein sequence ID" value="TYT73176.1"/>
    <property type="molecule type" value="Genomic_DNA"/>
</dbReference>
<proteinExistence type="predicted"/>
<accession>A0A5S5MBR4</accession>
<comment type="caution">
    <text evidence="2">The sequence shown here is derived from an EMBL/GenBank/DDBJ whole genome shotgun (WGS) entry which is preliminary data.</text>
</comment>
<name>A0A5S5MBR4_9BACT</name>
<reference evidence="2 3" key="1">
    <citation type="submission" date="2019-06" db="EMBL/GenBank/DDBJ databases">
        <title>Desulfobotulus mexicanus sp. nov., a novel sulfate-reducing bacterium isolated from the sediment of an alkaline crater lake in Mexico.</title>
        <authorList>
            <person name="Hirschler-Rea A."/>
        </authorList>
    </citation>
    <scope>NUCLEOTIDE SEQUENCE [LARGE SCALE GENOMIC DNA]</scope>
    <source>
        <strain evidence="2 3">PAR22N</strain>
    </source>
</reference>
<dbReference type="OrthoDB" id="5739715at2"/>